<dbReference type="EMBL" id="JARJLM010000429">
    <property type="protein sequence ID" value="MDF3836267.1"/>
    <property type="molecule type" value="Genomic_DNA"/>
</dbReference>
<dbReference type="RefSeq" id="WP_017226239.1">
    <property type="nucleotide sequence ID" value="NZ_JARJLM010000429.1"/>
</dbReference>
<dbReference type="InterPro" id="IPR009959">
    <property type="entry name" value="Cyclase_SnoaL-like"/>
</dbReference>
<dbReference type="Pfam" id="PF07366">
    <property type="entry name" value="SnoaL"/>
    <property type="match status" value="1"/>
</dbReference>
<dbReference type="InterPro" id="IPR032710">
    <property type="entry name" value="NTF2-like_dom_sf"/>
</dbReference>
<comment type="caution">
    <text evidence="1">The sequence shown here is derived from an EMBL/GenBank/DDBJ whole genome shotgun (WGS) entry which is preliminary data.</text>
</comment>
<dbReference type="PANTHER" id="PTHR38436:SF1">
    <property type="entry name" value="ESTER CYCLASE"/>
    <property type="match status" value="1"/>
</dbReference>
<name>A0ABT6AUG5_9BURK</name>
<accession>A0ABT6AUG5</accession>
<evidence type="ECO:0000313" key="2">
    <source>
        <dbReference type="Proteomes" id="UP001216674"/>
    </source>
</evidence>
<sequence length="168" mass="19079">MTVTTDIAQRQERRERLVLDHFADETRQDFDAVLATFAHPRYELIPGGEVLDGRDPVHAYYLQTRRAFPDQRHEIIKLRHTEDAVIVEFWLLGTHRGPLNGLPPTGNAFRCRMIALFIFEGETLVCERVYFDSLTMIRQLLAGVSPEALPQVLSGLLEKVPAQTPAVA</sequence>
<keyword evidence="2" id="KW-1185">Reference proteome</keyword>
<reference evidence="1 2" key="1">
    <citation type="submission" date="2023-03" db="EMBL/GenBank/DDBJ databases">
        <title>Draft assemblies of triclosan tolerant bacteria isolated from returned activated sludge.</title>
        <authorList>
            <person name="Van Hamelsveld S."/>
        </authorList>
    </citation>
    <scope>NUCLEOTIDE SEQUENCE [LARGE SCALE GENOMIC DNA]</scope>
    <source>
        <strain evidence="1 2">GW210010_S58</strain>
    </source>
</reference>
<evidence type="ECO:0000313" key="1">
    <source>
        <dbReference type="EMBL" id="MDF3836267.1"/>
    </source>
</evidence>
<gene>
    <name evidence="1" type="ORF">P3W85_25445</name>
</gene>
<dbReference type="PANTHER" id="PTHR38436">
    <property type="entry name" value="POLYKETIDE CYCLASE SNOAL-LIKE DOMAIN"/>
    <property type="match status" value="1"/>
</dbReference>
<proteinExistence type="predicted"/>
<dbReference type="SUPFAM" id="SSF54427">
    <property type="entry name" value="NTF2-like"/>
    <property type="match status" value="1"/>
</dbReference>
<organism evidence="1 2">
    <name type="scientific">Cupriavidus basilensis</name>
    <dbReference type="NCBI Taxonomy" id="68895"/>
    <lineage>
        <taxon>Bacteria</taxon>
        <taxon>Pseudomonadati</taxon>
        <taxon>Pseudomonadota</taxon>
        <taxon>Betaproteobacteria</taxon>
        <taxon>Burkholderiales</taxon>
        <taxon>Burkholderiaceae</taxon>
        <taxon>Cupriavidus</taxon>
    </lineage>
</organism>
<dbReference type="Proteomes" id="UP001216674">
    <property type="component" value="Unassembled WGS sequence"/>
</dbReference>
<protein>
    <submittedName>
        <fullName evidence="1">Ester cyclase</fullName>
    </submittedName>
</protein>
<dbReference type="Gene3D" id="3.10.450.50">
    <property type="match status" value="1"/>
</dbReference>